<protein>
    <submittedName>
        <fullName evidence="1">Uncharacterized protein</fullName>
    </submittedName>
</protein>
<name>A0A418E2W7_APHAT</name>
<organism evidence="1 2">
    <name type="scientific">Aphanomyces astaci</name>
    <name type="common">Crayfish plague agent</name>
    <dbReference type="NCBI Taxonomy" id="112090"/>
    <lineage>
        <taxon>Eukaryota</taxon>
        <taxon>Sar</taxon>
        <taxon>Stramenopiles</taxon>
        <taxon>Oomycota</taxon>
        <taxon>Saprolegniomycetes</taxon>
        <taxon>Saprolegniales</taxon>
        <taxon>Verrucalvaceae</taxon>
        <taxon>Aphanomyces</taxon>
    </lineage>
</organism>
<evidence type="ECO:0000313" key="2">
    <source>
        <dbReference type="Proteomes" id="UP000286510"/>
    </source>
</evidence>
<comment type="caution">
    <text evidence="1">The sequence shown here is derived from an EMBL/GenBank/DDBJ whole genome shotgun (WGS) entry which is preliminary data.</text>
</comment>
<gene>
    <name evidence="1" type="ORF">DYB26_011605</name>
</gene>
<dbReference type="EMBL" id="QUTF01017262">
    <property type="protein sequence ID" value="RHZ04677.1"/>
    <property type="molecule type" value="Genomic_DNA"/>
</dbReference>
<dbReference type="Proteomes" id="UP000286510">
    <property type="component" value="Unassembled WGS sequence"/>
</dbReference>
<reference evidence="1 2" key="1">
    <citation type="submission" date="2018-08" db="EMBL/GenBank/DDBJ databases">
        <title>Aphanomyces genome sequencing and annotation.</title>
        <authorList>
            <person name="Minardi D."/>
            <person name="Oidtmann B."/>
            <person name="Van Der Giezen M."/>
            <person name="Studholme D.J."/>
        </authorList>
    </citation>
    <scope>NUCLEOTIDE SEQUENCE [LARGE SCALE GENOMIC DNA]</scope>
    <source>
        <strain evidence="1 2">FDL457</strain>
    </source>
</reference>
<proteinExistence type="predicted"/>
<sequence length="75" mass="8057">MVASLLYYAYFKLSVITPTLRSSHSNRAASLCPGRLVQSMAASVVSAMTCAWMALTSMACTTHDKLTWPVADTLG</sequence>
<dbReference type="AlphaFoldDB" id="A0A418E2W7"/>
<accession>A0A418E2W7</accession>
<evidence type="ECO:0000313" key="1">
    <source>
        <dbReference type="EMBL" id="RHZ04677.1"/>
    </source>
</evidence>